<dbReference type="InterPro" id="IPR002893">
    <property type="entry name" value="Znf_MYND"/>
</dbReference>
<evidence type="ECO:0000313" key="7">
    <source>
        <dbReference type="EMBL" id="CAL1603920.1"/>
    </source>
</evidence>
<keyword evidence="3" id="KW-0862">Zinc</keyword>
<protein>
    <recommendedName>
        <fullName evidence="6">MYND-type domain-containing protein</fullName>
    </recommendedName>
</protein>
<dbReference type="PROSITE" id="PS01360">
    <property type="entry name" value="ZF_MYND_1"/>
    <property type="match status" value="1"/>
</dbReference>
<dbReference type="Pfam" id="PF04194">
    <property type="entry name" value="PDCD2_C"/>
    <property type="match status" value="1"/>
</dbReference>
<evidence type="ECO:0000256" key="1">
    <source>
        <dbReference type="ARBA" id="ARBA00022723"/>
    </source>
</evidence>
<feature type="coiled-coil region" evidence="5">
    <location>
        <begin position="198"/>
        <end position="225"/>
    </location>
</feature>
<dbReference type="GO" id="GO:0005737">
    <property type="term" value="C:cytoplasm"/>
    <property type="evidence" value="ECO:0007669"/>
    <property type="project" value="InterPro"/>
</dbReference>
<dbReference type="GO" id="GO:0008270">
    <property type="term" value="F:zinc ion binding"/>
    <property type="evidence" value="ECO:0007669"/>
    <property type="project" value="UniProtKB-KW"/>
</dbReference>
<dbReference type="GO" id="GO:0005634">
    <property type="term" value="C:nucleus"/>
    <property type="evidence" value="ECO:0007669"/>
    <property type="project" value="TreeGrafter"/>
</dbReference>
<proteinExistence type="predicted"/>
<evidence type="ECO:0000256" key="2">
    <source>
        <dbReference type="ARBA" id="ARBA00022771"/>
    </source>
</evidence>
<evidence type="ECO:0000256" key="3">
    <source>
        <dbReference type="ARBA" id="ARBA00022833"/>
    </source>
</evidence>
<keyword evidence="5" id="KW-0175">Coiled coil</keyword>
<evidence type="ECO:0000313" key="8">
    <source>
        <dbReference type="Proteomes" id="UP001497482"/>
    </source>
</evidence>
<feature type="domain" description="MYND-type" evidence="6">
    <location>
        <begin position="138"/>
        <end position="175"/>
    </location>
</feature>
<dbReference type="PROSITE" id="PS50865">
    <property type="entry name" value="ZF_MYND_2"/>
    <property type="match status" value="1"/>
</dbReference>
<dbReference type="InterPro" id="IPR007320">
    <property type="entry name" value="PDCD2_C"/>
</dbReference>
<dbReference type="SUPFAM" id="SSF144232">
    <property type="entry name" value="HIT/MYND zinc finger-like"/>
    <property type="match status" value="1"/>
</dbReference>
<gene>
    <name evidence="7" type="ORF">KC01_LOCUS31517</name>
</gene>
<dbReference type="AlphaFoldDB" id="A0AAV2LNK4"/>
<keyword evidence="2 4" id="KW-0863">Zinc-finger</keyword>
<dbReference type="PANTHER" id="PTHR12298">
    <property type="entry name" value="PCDC2 PROGRAMMED CELL DEATH PROTEIN 2 -RELATED"/>
    <property type="match status" value="1"/>
</dbReference>
<evidence type="ECO:0000259" key="6">
    <source>
        <dbReference type="PROSITE" id="PS50865"/>
    </source>
</evidence>
<dbReference type="EMBL" id="OZ035826">
    <property type="protein sequence ID" value="CAL1603920.1"/>
    <property type="molecule type" value="Genomic_DNA"/>
</dbReference>
<dbReference type="Proteomes" id="UP001497482">
    <property type="component" value="Chromosome 4"/>
</dbReference>
<keyword evidence="1" id="KW-0479">Metal-binding</keyword>
<reference evidence="7 8" key="1">
    <citation type="submission" date="2024-04" db="EMBL/GenBank/DDBJ databases">
        <authorList>
            <person name="Waldvogel A.-M."/>
            <person name="Schoenle A."/>
        </authorList>
    </citation>
    <scope>NUCLEOTIDE SEQUENCE [LARGE SCALE GENOMIC DNA]</scope>
</reference>
<evidence type="ECO:0000256" key="4">
    <source>
        <dbReference type="PROSITE-ProRule" id="PRU00134"/>
    </source>
</evidence>
<keyword evidence="8" id="KW-1185">Reference proteome</keyword>
<accession>A0AAV2LNK4</accession>
<sequence length="353" mass="40284">MSAAEVILGFVEEVEPWRLLSSQFPSKIGGKPAWLCQKGLPTLPQLECEICHLPMAFLLQVYAPISGQEKCFHRTLFLFCCKTPECYSSTDSRCMKVFRSQMPRKNEFYSYNPPPEDKPPSEQFEGHNVLPLSGLKLCWICGCPGNKACSRCHSITYCGKHHQTIHWKHSHKRECGSQESSVRRSLFVFPEFELVTEPEDLEKNAKDLETKANELQSNEEETLEDSFAEAELDEMALHESEEMKVFQRFKERIAPEPEQVVRYNRGGAPLWVSAKSIPTEEDIPACSCGSKRIFEFQVMPQLLNSLCVDSTGASIDWGTVAVFTCSLSCSREEHYYSEFVWKQDFTADLCNKD</sequence>
<dbReference type="Pfam" id="PF01753">
    <property type="entry name" value="zf-MYND"/>
    <property type="match status" value="1"/>
</dbReference>
<name>A0AAV2LNK4_KNICA</name>
<dbReference type="PANTHER" id="PTHR12298:SF4">
    <property type="entry name" value="PROGRAMMED CELL DEATH PROTEIN 2"/>
    <property type="match status" value="1"/>
</dbReference>
<organism evidence="7 8">
    <name type="scientific">Knipowitschia caucasica</name>
    <name type="common">Caucasian dwarf goby</name>
    <name type="synonym">Pomatoschistus caucasicus</name>
    <dbReference type="NCBI Taxonomy" id="637954"/>
    <lineage>
        <taxon>Eukaryota</taxon>
        <taxon>Metazoa</taxon>
        <taxon>Chordata</taxon>
        <taxon>Craniata</taxon>
        <taxon>Vertebrata</taxon>
        <taxon>Euteleostomi</taxon>
        <taxon>Actinopterygii</taxon>
        <taxon>Neopterygii</taxon>
        <taxon>Teleostei</taxon>
        <taxon>Neoteleostei</taxon>
        <taxon>Acanthomorphata</taxon>
        <taxon>Gobiaria</taxon>
        <taxon>Gobiiformes</taxon>
        <taxon>Gobioidei</taxon>
        <taxon>Gobiidae</taxon>
        <taxon>Gobiinae</taxon>
        <taxon>Knipowitschia</taxon>
    </lineage>
</organism>
<dbReference type="Gene3D" id="6.10.140.2220">
    <property type="match status" value="1"/>
</dbReference>
<evidence type="ECO:0000256" key="5">
    <source>
        <dbReference type="SAM" id="Coils"/>
    </source>
</evidence>